<dbReference type="InterPro" id="IPR041581">
    <property type="entry name" value="Glyoxalase_6"/>
</dbReference>
<gene>
    <name evidence="2" type="ORF">BF93_12715</name>
</gene>
<dbReference type="PANTHER" id="PTHR35908">
    <property type="entry name" value="HYPOTHETICAL FUSION PROTEIN"/>
    <property type="match status" value="1"/>
</dbReference>
<keyword evidence="3" id="KW-1185">Reference proteome</keyword>
<sequence length="241" mass="26421">MHLENIVIDAVDPGRLGRFWQAALGTEQLTDVPEGFETRLHLDGDAYLDLCFPRVPERPTEPQRLHLDLWDAGDQAGTAQRLRDLGAGDLDIGQGDAPWIVLGDAEGNPFCVLEHRDAFVRTGPIASLPLDTVDPDAAAEFWGWLTGWADADGYAPRSLRHPSGSGPLLEMCPEPRPKPAGSKNRMHLDIRLETGDDVDAIAEEILARGGAEPDRGWGELPWRTFTDPSGNELCLLRAYDA</sequence>
<comment type="caution">
    <text evidence="2">The sequence shown here is derived from an EMBL/GenBank/DDBJ whole genome shotgun (WGS) entry which is preliminary data.</text>
</comment>
<dbReference type="InterPro" id="IPR029068">
    <property type="entry name" value="Glyas_Bleomycin-R_OHBP_Dase"/>
</dbReference>
<organism evidence="2 3">
    <name type="scientific">Brachybacterium phenoliresistens</name>
    <dbReference type="NCBI Taxonomy" id="396014"/>
    <lineage>
        <taxon>Bacteria</taxon>
        <taxon>Bacillati</taxon>
        <taxon>Actinomycetota</taxon>
        <taxon>Actinomycetes</taxon>
        <taxon>Micrococcales</taxon>
        <taxon>Dermabacteraceae</taxon>
        <taxon>Brachybacterium</taxon>
    </lineage>
</organism>
<feature type="domain" description="Glyoxalase-like" evidence="1">
    <location>
        <begin position="6"/>
        <end position="113"/>
    </location>
</feature>
<dbReference type="AlphaFoldDB" id="Z9JNN4"/>
<dbReference type="RefSeq" id="WP_038374571.1">
    <property type="nucleotide sequence ID" value="NZ_KK070012.1"/>
</dbReference>
<accession>Z9JNN4</accession>
<dbReference type="SUPFAM" id="SSF54593">
    <property type="entry name" value="Glyoxalase/Bleomycin resistance protein/Dihydroxybiphenyl dioxygenase"/>
    <property type="match status" value="2"/>
</dbReference>
<evidence type="ECO:0000313" key="3">
    <source>
        <dbReference type="Proteomes" id="UP000023067"/>
    </source>
</evidence>
<dbReference type="EMBL" id="JDYK01000030">
    <property type="protein sequence ID" value="EWS79598.1"/>
    <property type="molecule type" value="Genomic_DNA"/>
</dbReference>
<dbReference type="Proteomes" id="UP000023067">
    <property type="component" value="Unassembled WGS sequence"/>
</dbReference>
<feature type="domain" description="Glyoxalase-like" evidence="1">
    <location>
        <begin position="130"/>
        <end position="236"/>
    </location>
</feature>
<dbReference type="OrthoDB" id="5524593at2"/>
<dbReference type="eggNOG" id="COG0346">
    <property type="taxonomic scope" value="Bacteria"/>
</dbReference>
<dbReference type="HOGENOM" id="CLU_092691_1_0_11"/>
<reference evidence="2 3" key="1">
    <citation type="submission" date="2014-02" db="EMBL/GenBank/DDBJ databases">
        <title>Genome sequence of Brachybacterium phenoliresistens strain W13A50.</title>
        <authorList>
            <person name="Wang X."/>
        </authorList>
    </citation>
    <scope>NUCLEOTIDE SEQUENCE [LARGE SCALE GENOMIC DNA]</scope>
    <source>
        <strain evidence="2 3">W13A50</strain>
    </source>
</reference>
<evidence type="ECO:0000313" key="2">
    <source>
        <dbReference type="EMBL" id="EWS79598.1"/>
    </source>
</evidence>
<dbReference type="Gene3D" id="3.10.180.10">
    <property type="entry name" value="2,3-Dihydroxybiphenyl 1,2-Dioxygenase, domain 1"/>
    <property type="match status" value="2"/>
</dbReference>
<proteinExistence type="predicted"/>
<evidence type="ECO:0000259" key="1">
    <source>
        <dbReference type="Pfam" id="PF18029"/>
    </source>
</evidence>
<name>Z9JNN4_9MICO</name>
<dbReference type="PANTHER" id="PTHR35908:SF1">
    <property type="entry name" value="CONSERVED PROTEIN"/>
    <property type="match status" value="1"/>
</dbReference>
<dbReference type="CDD" id="cd06587">
    <property type="entry name" value="VOC"/>
    <property type="match status" value="1"/>
</dbReference>
<protein>
    <recommendedName>
        <fullName evidence="1">Glyoxalase-like domain-containing protein</fullName>
    </recommendedName>
</protein>
<dbReference type="Pfam" id="PF18029">
    <property type="entry name" value="Glyoxalase_6"/>
    <property type="match status" value="2"/>
</dbReference>
<dbReference type="PATRIC" id="fig|396014.3.peg.3586"/>
<dbReference type="STRING" id="396014.BF93_12715"/>